<organism evidence="2 3">
    <name type="scientific">Pseudoalteromonas aurantia 208</name>
    <dbReference type="NCBI Taxonomy" id="1314867"/>
    <lineage>
        <taxon>Bacteria</taxon>
        <taxon>Pseudomonadati</taxon>
        <taxon>Pseudomonadota</taxon>
        <taxon>Gammaproteobacteria</taxon>
        <taxon>Alteromonadales</taxon>
        <taxon>Pseudoalteromonadaceae</taxon>
        <taxon>Pseudoalteromonas</taxon>
    </lineage>
</organism>
<dbReference type="Proteomes" id="UP000615755">
    <property type="component" value="Unassembled WGS sequence"/>
</dbReference>
<keyword evidence="3" id="KW-1185">Reference proteome</keyword>
<reference evidence="2 3" key="1">
    <citation type="submission" date="2015-03" db="EMBL/GenBank/DDBJ databases">
        <title>Genome sequence of Pseudoalteromonas aurantia.</title>
        <authorList>
            <person name="Xie B.-B."/>
            <person name="Rong J.-C."/>
            <person name="Qin Q.-L."/>
            <person name="Zhang Y.-Z."/>
        </authorList>
    </citation>
    <scope>NUCLEOTIDE SEQUENCE [LARGE SCALE GENOMIC DNA]</scope>
    <source>
        <strain evidence="2 3">208</strain>
    </source>
</reference>
<evidence type="ECO:0000313" key="3">
    <source>
        <dbReference type="Proteomes" id="UP000615755"/>
    </source>
</evidence>
<comment type="caution">
    <text evidence="2">The sequence shown here is derived from an EMBL/GenBank/DDBJ whole genome shotgun (WGS) entry which is preliminary data.</text>
</comment>
<evidence type="ECO:0000256" key="1">
    <source>
        <dbReference type="SAM" id="SignalP"/>
    </source>
</evidence>
<gene>
    <name evidence="2" type="ORF">PAUR_a2786</name>
</gene>
<accession>A0ABR9EDH7</accession>
<evidence type="ECO:0000313" key="2">
    <source>
        <dbReference type="EMBL" id="MBE0369025.1"/>
    </source>
</evidence>
<keyword evidence="1" id="KW-0732">Signal</keyword>
<feature type="chain" id="PRO_5045523202" description="KTSC domain-containing protein" evidence="1">
    <location>
        <begin position="20"/>
        <end position="486"/>
    </location>
</feature>
<proteinExistence type="predicted"/>
<sequence length="486" mass="54567">MVKLSIVSALMFGTSSLPALSFSHPTKVFSDEYVTQTVDWISQEGIQCEQSAHTMCDTTHVEFNDGAHDPARVDSRQTVLVLDSGMDLASVLRYRSRIKAHYSYDVSSQTFVESNPSVAISKLGKKLLTELDQFQYTDFNTQQQKPGFLASAWLRDLALAYGAAAPADTADHVTGVTHFSHGSKVLGYLAQHNPKAEFVLIDTASFLPLLQHKSLVCDKDHDALSSYMQTAASSLRTDVIDEHGVEYVNYSGGFTRSHVQQAWLRNECSGNLSDSRAQKLLESLKPVYQTLFESPNTLGIQSGKRDASNNADALDVIEYVNRIRVQPYTTETFDTNVSVYGDSGWQHVFDKFKSEFDGNQSIDMYVNFGYGRVNFFQRNQTPKMTSDMFGMQYAPDWALLSSSWAAPVVTSHAINTQSKVYEVNPHAVFSPNLLKNQLISYNCYNYGGYYSWSLYQFIRNGSNQCRIQDPLKHRSDELNRLGYLAQ</sequence>
<protein>
    <recommendedName>
        <fullName evidence="4">KTSC domain-containing protein</fullName>
    </recommendedName>
</protein>
<name>A0ABR9EDH7_9GAMM</name>
<dbReference type="RefSeq" id="WP_192508218.1">
    <property type="nucleotide sequence ID" value="NZ_AQGV01000012.1"/>
</dbReference>
<evidence type="ECO:0008006" key="4">
    <source>
        <dbReference type="Google" id="ProtNLM"/>
    </source>
</evidence>
<feature type="signal peptide" evidence="1">
    <location>
        <begin position="1"/>
        <end position="19"/>
    </location>
</feature>
<dbReference type="EMBL" id="AQGV01000012">
    <property type="protein sequence ID" value="MBE0369025.1"/>
    <property type="molecule type" value="Genomic_DNA"/>
</dbReference>